<evidence type="ECO:0000313" key="4">
    <source>
        <dbReference type="Proteomes" id="UP000215005"/>
    </source>
</evidence>
<dbReference type="PANTHER" id="PTHR21240">
    <property type="entry name" value="2-AMINO-3-CARBOXYLMUCONATE-6-SEMIALDEHYDE DECARBOXYLASE"/>
    <property type="match status" value="1"/>
</dbReference>
<evidence type="ECO:0000256" key="1">
    <source>
        <dbReference type="ARBA" id="ARBA00023239"/>
    </source>
</evidence>
<organism evidence="3 4">
    <name type="scientific">Nocardiopsis gilva YIM 90087</name>
    <dbReference type="NCBI Taxonomy" id="1235441"/>
    <lineage>
        <taxon>Bacteria</taxon>
        <taxon>Bacillati</taxon>
        <taxon>Actinomycetota</taxon>
        <taxon>Actinomycetes</taxon>
        <taxon>Streptosporangiales</taxon>
        <taxon>Nocardiopsidaceae</taxon>
        <taxon>Nocardiopsis</taxon>
    </lineage>
</organism>
<dbReference type="AlphaFoldDB" id="A0A223RZZ3"/>
<dbReference type="InterPro" id="IPR032465">
    <property type="entry name" value="ACMSD"/>
</dbReference>
<dbReference type="Pfam" id="PF04909">
    <property type="entry name" value="Amidohydro_2"/>
    <property type="match status" value="1"/>
</dbReference>
<evidence type="ECO:0000313" key="3">
    <source>
        <dbReference type="EMBL" id="ASU81452.1"/>
    </source>
</evidence>
<dbReference type="InterPro" id="IPR006680">
    <property type="entry name" value="Amidohydro-rel"/>
</dbReference>
<name>A0A223RZZ3_9ACTN</name>
<dbReference type="KEGG" id="ngv:CDO52_00470"/>
<dbReference type="PANTHER" id="PTHR21240:SF28">
    <property type="entry name" value="ISO-OROTATE DECARBOXYLASE (EUROFUNG)"/>
    <property type="match status" value="1"/>
</dbReference>
<dbReference type="GO" id="GO:0016831">
    <property type="term" value="F:carboxy-lyase activity"/>
    <property type="evidence" value="ECO:0007669"/>
    <property type="project" value="InterPro"/>
</dbReference>
<dbReference type="SUPFAM" id="SSF51556">
    <property type="entry name" value="Metallo-dependent hydrolases"/>
    <property type="match status" value="1"/>
</dbReference>
<dbReference type="Gene3D" id="3.20.20.140">
    <property type="entry name" value="Metal-dependent hydrolases"/>
    <property type="match status" value="1"/>
</dbReference>
<gene>
    <name evidence="3" type="ORF">CDO52_00470</name>
</gene>
<dbReference type="EMBL" id="CP022753">
    <property type="protein sequence ID" value="ASU81452.1"/>
    <property type="molecule type" value="Genomic_DNA"/>
</dbReference>
<accession>A0A223RZZ3</accession>
<dbReference type="Proteomes" id="UP000215005">
    <property type="component" value="Chromosome"/>
</dbReference>
<keyword evidence="3" id="KW-0378">Hydrolase</keyword>
<keyword evidence="4" id="KW-1185">Reference proteome</keyword>
<reference evidence="3 4" key="1">
    <citation type="submission" date="2017-08" db="EMBL/GenBank/DDBJ databases">
        <title>The complete genome sequence of Nocardiopsis gilva YIM 90087.</title>
        <authorList>
            <person name="Yin M."/>
            <person name="Tang S."/>
        </authorList>
    </citation>
    <scope>NUCLEOTIDE SEQUENCE [LARGE SCALE GENOMIC DNA]</scope>
    <source>
        <strain evidence="3 4">YIM 90087</strain>
    </source>
</reference>
<dbReference type="GO" id="GO:0019748">
    <property type="term" value="P:secondary metabolic process"/>
    <property type="evidence" value="ECO:0007669"/>
    <property type="project" value="TreeGrafter"/>
</dbReference>
<protein>
    <submittedName>
        <fullName evidence="3">Amidohydrolase</fullName>
    </submittedName>
</protein>
<proteinExistence type="predicted"/>
<sequence length="322" mass="35202">MTVRDGWIDVHHHAYHPALVAELRESGVTHMAPGVPVPRWTPEGSIGVMDRCGIAGAVLSVLLPDAALRDGEGQGLVRRTNTRTAELARDHPGRFAALASLPLPDVRATLAEIDHAFDRLGMGGAVIPASLPDGRLPGDPLLAPVFEELNRRQAVVFLHPNPAVRCECAGYAGPGPRVPPPVVDFVMDTTRCVVDLLYRGVLERNPDIRFVLAHAGGTVPYLLERIELGAVWVAKGNDYARPESVRHHLSRLYYEVAQSAWPGVFDCLRAMTHPHHILFGTDFPFMPESVIERTRDRIRGEKEPGAEEIGRANPLALFPGLV</sequence>
<dbReference type="InterPro" id="IPR032466">
    <property type="entry name" value="Metal_Hydrolase"/>
</dbReference>
<feature type="domain" description="Amidohydrolase-related" evidence="2">
    <location>
        <begin position="8"/>
        <end position="296"/>
    </location>
</feature>
<dbReference type="GO" id="GO:0016787">
    <property type="term" value="F:hydrolase activity"/>
    <property type="evidence" value="ECO:0007669"/>
    <property type="project" value="UniProtKB-KW"/>
</dbReference>
<evidence type="ECO:0000259" key="2">
    <source>
        <dbReference type="Pfam" id="PF04909"/>
    </source>
</evidence>
<keyword evidence="1" id="KW-0456">Lyase</keyword>
<dbReference type="GO" id="GO:0005737">
    <property type="term" value="C:cytoplasm"/>
    <property type="evidence" value="ECO:0007669"/>
    <property type="project" value="TreeGrafter"/>
</dbReference>